<dbReference type="Proteomes" id="UP001152320">
    <property type="component" value="Chromosome 19"/>
</dbReference>
<keyword evidence="2" id="KW-1185">Reference proteome</keyword>
<protein>
    <submittedName>
        <fullName evidence="1">Uncharacterized protein</fullName>
    </submittedName>
</protein>
<dbReference type="AlphaFoldDB" id="A0A9Q0YJ00"/>
<accession>A0A9Q0YJ00</accession>
<gene>
    <name evidence="1" type="ORF">HOLleu_35741</name>
</gene>
<proteinExistence type="predicted"/>
<evidence type="ECO:0000313" key="2">
    <source>
        <dbReference type="Proteomes" id="UP001152320"/>
    </source>
</evidence>
<name>A0A9Q0YJ00_HOLLE</name>
<sequence>MDLMIGVHHRQCDVIIPSQINPDQTNSTCWRNGLPHGPRSNLPKVLSCDKLYLHCDGLEKSWTF</sequence>
<organism evidence="1 2">
    <name type="scientific">Holothuria leucospilota</name>
    <name type="common">Black long sea cucumber</name>
    <name type="synonym">Mertensiothuria leucospilota</name>
    <dbReference type="NCBI Taxonomy" id="206669"/>
    <lineage>
        <taxon>Eukaryota</taxon>
        <taxon>Metazoa</taxon>
        <taxon>Echinodermata</taxon>
        <taxon>Eleutherozoa</taxon>
        <taxon>Echinozoa</taxon>
        <taxon>Holothuroidea</taxon>
        <taxon>Aspidochirotacea</taxon>
        <taxon>Aspidochirotida</taxon>
        <taxon>Holothuriidae</taxon>
        <taxon>Holothuria</taxon>
    </lineage>
</organism>
<comment type="caution">
    <text evidence="1">The sequence shown here is derived from an EMBL/GenBank/DDBJ whole genome shotgun (WGS) entry which is preliminary data.</text>
</comment>
<reference evidence="1" key="1">
    <citation type="submission" date="2021-10" db="EMBL/GenBank/DDBJ databases">
        <title>Tropical sea cucumber genome reveals ecological adaptation and Cuvierian tubules defense mechanism.</title>
        <authorList>
            <person name="Chen T."/>
        </authorList>
    </citation>
    <scope>NUCLEOTIDE SEQUENCE</scope>
    <source>
        <strain evidence="1">Nanhai2018</strain>
        <tissue evidence="1">Muscle</tissue>
    </source>
</reference>
<dbReference type="EMBL" id="JAIZAY010000019">
    <property type="protein sequence ID" value="KAJ8023332.1"/>
    <property type="molecule type" value="Genomic_DNA"/>
</dbReference>
<evidence type="ECO:0000313" key="1">
    <source>
        <dbReference type="EMBL" id="KAJ8023332.1"/>
    </source>
</evidence>